<feature type="region of interest" description="Disordered" evidence="1">
    <location>
        <begin position="68"/>
        <end position="90"/>
    </location>
</feature>
<keyword evidence="3" id="KW-1185">Reference proteome</keyword>
<comment type="caution">
    <text evidence="2">The sequence shown here is derived from an EMBL/GenBank/DDBJ whole genome shotgun (WGS) entry which is preliminary data.</text>
</comment>
<name>A0A9N7U2S3_PLEPL</name>
<feature type="compositionally biased region" description="Basic and acidic residues" evidence="1">
    <location>
        <begin position="79"/>
        <end position="90"/>
    </location>
</feature>
<organism evidence="2 3">
    <name type="scientific">Pleuronectes platessa</name>
    <name type="common">European plaice</name>
    <dbReference type="NCBI Taxonomy" id="8262"/>
    <lineage>
        <taxon>Eukaryota</taxon>
        <taxon>Metazoa</taxon>
        <taxon>Chordata</taxon>
        <taxon>Craniata</taxon>
        <taxon>Vertebrata</taxon>
        <taxon>Euteleostomi</taxon>
        <taxon>Actinopterygii</taxon>
        <taxon>Neopterygii</taxon>
        <taxon>Teleostei</taxon>
        <taxon>Neoteleostei</taxon>
        <taxon>Acanthomorphata</taxon>
        <taxon>Carangaria</taxon>
        <taxon>Pleuronectiformes</taxon>
        <taxon>Pleuronectoidei</taxon>
        <taxon>Pleuronectidae</taxon>
        <taxon>Pleuronectes</taxon>
    </lineage>
</organism>
<proteinExistence type="predicted"/>
<sequence>MFIAVTEHDDSVDFPLSPSIVSASNGVDPLQLRHPLTLPPSLSPNPPSCVTAGPSFLPSFLLTQRPGGVTGESGWPDVPRSHWTDGPTDKEQTCRQEDAAATVDFGLGFVPIRSHNEDEIMAVLIGQQEGAGRWRAACRQEYEGVRGNKGKHKC</sequence>
<dbReference type="Proteomes" id="UP001153269">
    <property type="component" value="Unassembled WGS sequence"/>
</dbReference>
<protein>
    <submittedName>
        <fullName evidence="2">Uncharacterized protein</fullName>
    </submittedName>
</protein>
<reference evidence="2" key="1">
    <citation type="submission" date="2020-03" db="EMBL/GenBank/DDBJ databases">
        <authorList>
            <person name="Weist P."/>
        </authorList>
    </citation>
    <scope>NUCLEOTIDE SEQUENCE</scope>
</reference>
<dbReference type="EMBL" id="CADEAL010000657">
    <property type="protein sequence ID" value="CAB1423445.1"/>
    <property type="molecule type" value="Genomic_DNA"/>
</dbReference>
<evidence type="ECO:0000313" key="2">
    <source>
        <dbReference type="EMBL" id="CAB1423445.1"/>
    </source>
</evidence>
<dbReference type="AlphaFoldDB" id="A0A9N7U2S3"/>
<accession>A0A9N7U2S3</accession>
<evidence type="ECO:0000256" key="1">
    <source>
        <dbReference type="SAM" id="MobiDB-lite"/>
    </source>
</evidence>
<gene>
    <name evidence="2" type="ORF">PLEPLA_LOCUS11365</name>
</gene>
<evidence type="ECO:0000313" key="3">
    <source>
        <dbReference type="Proteomes" id="UP001153269"/>
    </source>
</evidence>